<gene>
    <name evidence="2" type="primary">LOC115214408</name>
</gene>
<dbReference type="AlphaFoldDB" id="A0A6P7SN33"/>
<evidence type="ECO:0000313" key="2">
    <source>
        <dbReference type="RefSeq" id="XP_029639463.1"/>
    </source>
</evidence>
<dbReference type="RefSeq" id="XP_029639463.1">
    <property type="nucleotide sequence ID" value="XM_029783603.1"/>
</dbReference>
<reference evidence="2" key="1">
    <citation type="submission" date="2025-08" db="UniProtKB">
        <authorList>
            <consortium name="RefSeq"/>
        </authorList>
    </citation>
    <scope>IDENTIFICATION</scope>
</reference>
<protein>
    <submittedName>
        <fullName evidence="2">Uncharacterized protein LOC115214408</fullName>
    </submittedName>
</protein>
<dbReference type="KEGG" id="osn:115214408"/>
<keyword evidence="1" id="KW-1185">Reference proteome</keyword>
<sequence>MAAPAVDFCKIESRAIKLKQGKGAAESHGEMKEILKDGCSSYSIMNIWVLRFRTGHFEVTGEPRSRRPTFATTEDKADAVHVMILEVHRILAKGIAKTLRISRQRAGYIILDILDTRKLSAKWVPKYLIADQKRIRMTT</sequence>
<dbReference type="Proteomes" id="UP000515154">
    <property type="component" value="Linkage group LG7"/>
</dbReference>
<dbReference type="PANTHER" id="PTHR46060:SF1">
    <property type="entry name" value="MARINER MOS1 TRANSPOSASE-LIKE PROTEIN"/>
    <property type="match status" value="1"/>
</dbReference>
<accession>A0A6P7SN33</accession>
<proteinExistence type="predicted"/>
<dbReference type="PANTHER" id="PTHR46060">
    <property type="entry name" value="MARINER MOS1 TRANSPOSASE-LIKE PROTEIN"/>
    <property type="match status" value="1"/>
</dbReference>
<name>A0A6P7SN33_9MOLL</name>
<dbReference type="InterPro" id="IPR052709">
    <property type="entry name" value="Transposase-MT_Hybrid"/>
</dbReference>
<evidence type="ECO:0000313" key="1">
    <source>
        <dbReference type="Proteomes" id="UP000515154"/>
    </source>
</evidence>
<organism evidence="1 2">
    <name type="scientific">Octopus sinensis</name>
    <name type="common">East Asian common octopus</name>
    <dbReference type="NCBI Taxonomy" id="2607531"/>
    <lineage>
        <taxon>Eukaryota</taxon>
        <taxon>Metazoa</taxon>
        <taxon>Spiralia</taxon>
        <taxon>Lophotrochozoa</taxon>
        <taxon>Mollusca</taxon>
        <taxon>Cephalopoda</taxon>
        <taxon>Coleoidea</taxon>
        <taxon>Octopodiformes</taxon>
        <taxon>Octopoda</taxon>
        <taxon>Incirrata</taxon>
        <taxon>Octopodidae</taxon>
        <taxon>Octopus</taxon>
    </lineage>
</organism>